<sequence length="284" mass="33053">MIDETWNGMSKYPVEFLTKIESNDSELGFFFAEVIRNEGNVIDVHHNALTIICLKNKAVKKIGSKIFIEEGVFLRKPGETTNFEILSPTHLQILMISNAYVETVLKQKMSLYDYSKINSQLDLYNQQLIISLMDSLGYISRGNIKKTKIIDNIIQAILNVFINEDEKYHDLKKSDRIFWKKVYNYVENENLQSIKVTDLAILVQMSERHFSRKFMLEHGVSPYQYIIAAKIKKSIEYLMIGHFALSEIAFLSGFNDQSQFSTLFKKKMGVTPLEYREKYMSHNI</sequence>
<protein>
    <submittedName>
        <fullName evidence="6">AraC family transcriptional regulator</fullName>
    </submittedName>
    <submittedName>
        <fullName evidence="5">Helix-turn-helix domain-containing protein</fullName>
    </submittedName>
</protein>
<reference evidence="6 7" key="2">
    <citation type="submission" date="2018-08" db="EMBL/GenBank/DDBJ databases">
        <title>The draft genome of Acinetobacter sichuanensis strain WCHAc060041.</title>
        <authorList>
            <person name="Qin J."/>
            <person name="Feng Y."/>
            <person name="Zong Z."/>
        </authorList>
    </citation>
    <scope>NUCLEOTIDE SEQUENCE [LARGE SCALE GENOMIC DNA]</scope>
    <source>
        <strain evidence="6 7">WCHAc060041</strain>
    </source>
</reference>
<keyword evidence="8" id="KW-1185">Reference proteome</keyword>
<dbReference type="PRINTS" id="PR00032">
    <property type="entry name" value="HTHARAC"/>
</dbReference>
<evidence type="ECO:0000313" key="5">
    <source>
        <dbReference type="EMBL" id="MFC2996824.1"/>
    </source>
</evidence>
<dbReference type="EMBL" id="JBHRSF010000092">
    <property type="protein sequence ID" value="MFC2996824.1"/>
    <property type="molecule type" value="Genomic_DNA"/>
</dbReference>
<proteinExistence type="predicted"/>
<dbReference type="SUPFAM" id="SSF46689">
    <property type="entry name" value="Homeodomain-like"/>
    <property type="match status" value="2"/>
</dbReference>
<dbReference type="OrthoDB" id="5740883at2"/>
<evidence type="ECO:0000256" key="2">
    <source>
        <dbReference type="ARBA" id="ARBA00023125"/>
    </source>
</evidence>
<dbReference type="InterPro" id="IPR009057">
    <property type="entry name" value="Homeodomain-like_sf"/>
</dbReference>
<feature type="domain" description="HTH araC/xylS-type" evidence="4">
    <location>
        <begin position="180"/>
        <end position="278"/>
    </location>
</feature>
<dbReference type="PANTHER" id="PTHR43280">
    <property type="entry name" value="ARAC-FAMILY TRANSCRIPTIONAL REGULATOR"/>
    <property type="match status" value="1"/>
</dbReference>
<dbReference type="PROSITE" id="PS00041">
    <property type="entry name" value="HTH_ARAC_FAMILY_1"/>
    <property type="match status" value="1"/>
</dbReference>
<name>A0A371YJF5_9GAMM</name>
<dbReference type="InterPro" id="IPR018060">
    <property type="entry name" value="HTH_AraC"/>
</dbReference>
<keyword evidence="2" id="KW-0238">DNA-binding</keyword>
<dbReference type="GO" id="GO:0003700">
    <property type="term" value="F:DNA-binding transcription factor activity"/>
    <property type="evidence" value="ECO:0007669"/>
    <property type="project" value="InterPro"/>
</dbReference>
<reference evidence="5" key="1">
    <citation type="journal article" date="2014" name="Int. J. Syst. Evol. Microbiol.">
        <title>Complete genome of a new Firmicutes species belonging to the dominant human colonic microbiota ('Ruminococcus bicirculans') reveals two chromosomes and a selective capacity to utilize plant glucans.</title>
        <authorList>
            <consortium name="NISC Comparative Sequencing Program"/>
            <person name="Wegmann U."/>
            <person name="Louis P."/>
            <person name="Goesmann A."/>
            <person name="Henrissat B."/>
            <person name="Duncan S.H."/>
            <person name="Flint H.J."/>
        </authorList>
    </citation>
    <scope>NUCLEOTIDE SEQUENCE</scope>
    <source>
        <strain evidence="5">KCTC 62575</strain>
    </source>
</reference>
<dbReference type="Proteomes" id="UP000240957">
    <property type="component" value="Unassembled WGS sequence"/>
</dbReference>
<dbReference type="Pfam" id="PF12833">
    <property type="entry name" value="HTH_18"/>
    <property type="match status" value="1"/>
</dbReference>
<accession>A0A371YJF5</accession>
<evidence type="ECO:0000313" key="7">
    <source>
        <dbReference type="Proteomes" id="UP000240957"/>
    </source>
</evidence>
<dbReference type="GO" id="GO:0043565">
    <property type="term" value="F:sequence-specific DNA binding"/>
    <property type="evidence" value="ECO:0007669"/>
    <property type="project" value="InterPro"/>
</dbReference>
<keyword evidence="1" id="KW-0805">Transcription regulation</keyword>
<reference evidence="5" key="4">
    <citation type="submission" date="2024-09" db="EMBL/GenBank/DDBJ databases">
        <authorList>
            <person name="Sun Q."/>
            <person name="Mori K."/>
        </authorList>
    </citation>
    <scope>NUCLEOTIDE SEQUENCE</scope>
    <source>
        <strain evidence="5">KCTC 62575</strain>
    </source>
</reference>
<evidence type="ECO:0000256" key="3">
    <source>
        <dbReference type="ARBA" id="ARBA00023163"/>
    </source>
</evidence>
<dbReference type="EMBL" id="PYIX02000074">
    <property type="protein sequence ID" value="RFC81597.1"/>
    <property type="molecule type" value="Genomic_DNA"/>
</dbReference>
<evidence type="ECO:0000256" key="1">
    <source>
        <dbReference type="ARBA" id="ARBA00023015"/>
    </source>
</evidence>
<keyword evidence="3" id="KW-0804">Transcription</keyword>
<dbReference type="SMART" id="SM00342">
    <property type="entry name" value="HTH_ARAC"/>
    <property type="match status" value="1"/>
</dbReference>
<organism evidence="6 7">
    <name type="scientific">Acinetobacter sichuanensis</name>
    <dbReference type="NCBI Taxonomy" id="2136183"/>
    <lineage>
        <taxon>Bacteria</taxon>
        <taxon>Pseudomonadati</taxon>
        <taxon>Pseudomonadota</taxon>
        <taxon>Gammaproteobacteria</taxon>
        <taxon>Moraxellales</taxon>
        <taxon>Moraxellaceae</taxon>
        <taxon>Acinetobacter</taxon>
    </lineage>
</organism>
<dbReference type="PANTHER" id="PTHR43280:SF2">
    <property type="entry name" value="HTH-TYPE TRANSCRIPTIONAL REGULATOR EXSA"/>
    <property type="match status" value="1"/>
</dbReference>
<dbReference type="RefSeq" id="WP_107010096.1">
    <property type="nucleotide sequence ID" value="NZ_JAVIDQ010000012.1"/>
</dbReference>
<dbReference type="Gene3D" id="1.10.10.60">
    <property type="entry name" value="Homeodomain-like"/>
    <property type="match status" value="2"/>
</dbReference>
<evidence type="ECO:0000259" key="4">
    <source>
        <dbReference type="PROSITE" id="PS01124"/>
    </source>
</evidence>
<gene>
    <name evidence="5" type="ORF">ACFODO_16485</name>
    <name evidence="6" type="ORF">C9E89_020985</name>
</gene>
<evidence type="ECO:0000313" key="8">
    <source>
        <dbReference type="Proteomes" id="UP001595455"/>
    </source>
</evidence>
<evidence type="ECO:0000313" key="6">
    <source>
        <dbReference type="EMBL" id="RFC81597.1"/>
    </source>
</evidence>
<dbReference type="AlphaFoldDB" id="A0A371YJF5"/>
<comment type="caution">
    <text evidence="6">The sequence shown here is derived from an EMBL/GenBank/DDBJ whole genome shotgun (WGS) entry which is preliminary data.</text>
</comment>
<dbReference type="PROSITE" id="PS01124">
    <property type="entry name" value="HTH_ARAC_FAMILY_2"/>
    <property type="match status" value="1"/>
</dbReference>
<dbReference type="Proteomes" id="UP001595455">
    <property type="component" value="Unassembled WGS sequence"/>
</dbReference>
<dbReference type="InterPro" id="IPR018062">
    <property type="entry name" value="HTH_AraC-typ_CS"/>
</dbReference>
<reference evidence="8" key="3">
    <citation type="journal article" date="2019" name="Int. J. Syst. Evol. Microbiol.">
        <title>The Global Catalogue of Microorganisms (GCM) 10K type strain sequencing project: providing services to taxonomists for standard genome sequencing and annotation.</title>
        <authorList>
            <consortium name="The Broad Institute Genomics Platform"/>
            <consortium name="The Broad Institute Genome Sequencing Center for Infectious Disease"/>
            <person name="Wu L."/>
            <person name="Ma J."/>
        </authorList>
    </citation>
    <scope>NUCLEOTIDE SEQUENCE [LARGE SCALE GENOMIC DNA]</scope>
    <source>
        <strain evidence="8">KCTC 62575</strain>
    </source>
</reference>
<dbReference type="InterPro" id="IPR020449">
    <property type="entry name" value="Tscrpt_reg_AraC-type_HTH"/>
</dbReference>